<gene>
    <name evidence="1" type="ORF">CLAN_1398</name>
</gene>
<accession>A0A1X9SPF1</accession>
<name>A0A1X9SPF1_9BACT</name>
<reference evidence="2" key="2">
    <citation type="journal article" date="2017" name="Genome Biol. Evol.">
        <title>Comparative genomic analysis identifies a Campylobacter clade deficient in selenium metabolism.</title>
        <authorList>
            <person name="Miller W.G."/>
            <person name="Yee E."/>
            <person name="Lopes B.S."/>
            <person name="Chapman M.H."/>
            <person name="Huynh S."/>
            <person name="Bono J.L."/>
            <person name="Parker C.T."/>
            <person name="Strachan N.J.C."/>
            <person name="Forbes K.J."/>
        </authorList>
    </citation>
    <scope>NUCLEOTIDE SEQUENCE [LARGE SCALE GENOMIC DNA]</scope>
    <source>
        <strain evidence="2">NCTC 13004</strain>
    </source>
</reference>
<sequence length="48" mass="5748">MDYISNKKRFYEKVCFSNYFLVSALFSADNFIFYFNNGKLIVADIRAY</sequence>
<dbReference type="AlphaFoldDB" id="A0A1X9SPF1"/>
<dbReference type="EMBL" id="CP015578">
    <property type="protein sequence ID" value="ARQ98121.1"/>
    <property type="molecule type" value="Genomic_DNA"/>
</dbReference>
<protein>
    <submittedName>
        <fullName evidence="1">Uncharacterized protein</fullName>
    </submittedName>
</protein>
<dbReference type="Proteomes" id="UP000202031">
    <property type="component" value="Chromosome"/>
</dbReference>
<reference evidence="2" key="1">
    <citation type="journal article" date="2017" name="Genome Biol. Evol.">
        <title>Comparative Genomic Analysis Identifies a Campylobacter Clade Deficient in Selenium Metabolism.</title>
        <authorList>
            <person name="Miller W.G."/>
            <person name="Yee E."/>
            <person name="Lopes B.S."/>
            <person name="Chapman M.H."/>
            <person name="Huynh S."/>
            <person name="Bono J.L."/>
            <person name="Parker C.T."/>
            <person name="Strachan N.J.C."/>
            <person name="Forbes K.J."/>
        </authorList>
    </citation>
    <scope>NUCLEOTIDE SEQUENCE [LARGE SCALE GENOMIC DNA]</scope>
    <source>
        <strain evidence="2">NCTC 13004</strain>
    </source>
</reference>
<evidence type="ECO:0000313" key="2">
    <source>
        <dbReference type="Proteomes" id="UP000202031"/>
    </source>
</evidence>
<organism evidence="1 2">
    <name type="scientific">Campylobacter lanienae NCTC 13004</name>
    <dbReference type="NCBI Taxonomy" id="1031753"/>
    <lineage>
        <taxon>Bacteria</taxon>
        <taxon>Pseudomonadati</taxon>
        <taxon>Campylobacterota</taxon>
        <taxon>Epsilonproteobacteria</taxon>
        <taxon>Campylobacterales</taxon>
        <taxon>Campylobacteraceae</taxon>
        <taxon>Campylobacter</taxon>
    </lineage>
</organism>
<evidence type="ECO:0000313" key="1">
    <source>
        <dbReference type="EMBL" id="ARQ98121.1"/>
    </source>
</evidence>
<dbReference type="KEGG" id="clx:CLAN_1398"/>
<proteinExistence type="predicted"/>